<keyword evidence="2" id="KW-1185">Reference proteome</keyword>
<feature type="non-terminal residue" evidence="1">
    <location>
        <position position="1"/>
    </location>
</feature>
<evidence type="ECO:0000313" key="2">
    <source>
        <dbReference type="Proteomes" id="UP000654075"/>
    </source>
</evidence>
<proteinExistence type="predicted"/>
<accession>A0A813DG55</accession>
<sequence length="107" mass="12034">VAASAEALCQNRSLQMQLRHALSRMSQAEQSCSSQADALQSFVKGQSVRWNLPRVREASFFSDPKDAKSTPPKNLDGVRHSLFRERYHAVGNSPRYWQASEEAALQE</sequence>
<protein>
    <submittedName>
        <fullName evidence="1">Uncharacterized protein</fullName>
    </submittedName>
</protein>
<dbReference type="AlphaFoldDB" id="A0A813DG55"/>
<dbReference type="EMBL" id="CAJNNV010002161">
    <property type="protein sequence ID" value="CAE8586649.1"/>
    <property type="molecule type" value="Genomic_DNA"/>
</dbReference>
<organism evidence="1 2">
    <name type="scientific">Polarella glacialis</name>
    <name type="common">Dinoflagellate</name>
    <dbReference type="NCBI Taxonomy" id="89957"/>
    <lineage>
        <taxon>Eukaryota</taxon>
        <taxon>Sar</taxon>
        <taxon>Alveolata</taxon>
        <taxon>Dinophyceae</taxon>
        <taxon>Suessiales</taxon>
        <taxon>Suessiaceae</taxon>
        <taxon>Polarella</taxon>
    </lineage>
</organism>
<reference evidence="1" key="1">
    <citation type="submission" date="2021-02" db="EMBL/GenBank/DDBJ databases">
        <authorList>
            <person name="Dougan E. K."/>
            <person name="Rhodes N."/>
            <person name="Thang M."/>
            <person name="Chan C."/>
        </authorList>
    </citation>
    <scope>NUCLEOTIDE SEQUENCE</scope>
</reference>
<comment type="caution">
    <text evidence="1">The sequence shown here is derived from an EMBL/GenBank/DDBJ whole genome shotgun (WGS) entry which is preliminary data.</text>
</comment>
<dbReference type="Proteomes" id="UP000654075">
    <property type="component" value="Unassembled WGS sequence"/>
</dbReference>
<evidence type="ECO:0000313" key="1">
    <source>
        <dbReference type="EMBL" id="CAE8586649.1"/>
    </source>
</evidence>
<gene>
    <name evidence="1" type="ORF">PGLA1383_LOCUS5498</name>
</gene>
<feature type="non-terminal residue" evidence="1">
    <location>
        <position position="107"/>
    </location>
</feature>
<name>A0A813DG55_POLGL</name>